<name>A0A1Y0ST63_9CAUD</name>
<dbReference type="EMBL" id="MF042360">
    <property type="protein sequence ID" value="ARV76652.1"/>
    <property type="molecule type" value="Genomic_DNA"/>
</dbReference>
<reference evidence="2 3" key="1">
    <citation type="submission" date="2017-05" db="EMBL/GenBank/DDBJ databases">
        <authorList>
            <person name="Song R."/>
            <person name="Chenine A.L."/>
            <person name="Ruprecht R.M."/>
        </authorList>
    </citation>
    <scope>NUCLEOTIDE SEQUENCE [LARGE SCALE GENOMIC DNA]</scope>
</reference>
<keyword evidence="3" id="KW-1185">Reference proteome</keyword>
<dbReference type="Proteomes" id="UP000225448">
    <property type="component" value="Segment"/>
</dbReference>
<evidence type="ECO:0000256" key="1">
    <source>
        <dbReference type="SAM" id="MobiDB-lite"/>
    </source>
</evidence>
<organism evidence="2 3">
    <name type="scientific">Pseudomonas phage Phabio</name>
    <dbReference type="NCBI Taxonomy" id="2006668"/>
    <lineage>
        <taxon>Viruses</taxon>
        <taxon>Duplodnaviria</taxon>
        <taxon>Heunggongvirae</taxon>
        <taxon>Uroviricota</taxon>
        <taxon>Caudoviricetes</taxon>
        <taxon>Chimalliviridae</taxon>
        <taxon>Phabiovirus</taxon>
        <taxon>Phabiovirus phabio</taxon>
    </lineage>
</organism>
<sequence length="82" mass="8847">MAIRPSAFPLNNADQGSIDSRTSADQLAARYKNMLGFQAAGPNIGLFYQLERNAAETEASKDQKLSKYDGYNGPVEAGGIYT</sequence>
<proteinExistence type="predicted"/>
<feature type="compositionally biased region" description="Basic and acidic residues" evidence="1">
    <location>
        <begin position="58"/>
        <end position="67"/>
    </location>
</feature>
<evidence type="ECO:0000313" key="3">
    <source>
        <dbReference type="Proteomes" id="UP000225448"/>
    </source>
</evidence>
<protein>
    <submittedName>
        <fullName evidence="2">Uncharacterized protein</fullName>
    </submittedName>
</protein>
<feature type="region of interest" description="Disordered" evidence="1">
    <location>
        <begin position="58"/>
        <end position="82"/>
    </location>
</feature>
<gene>
    <name evidence="2" type="ORF">PHABIO_21</name>
</gene>
<accession>A0A1Y0ST63</accession>
<evidence type="ECO:0000313" key="2">
    <source>
        <dbReference type="EMBL" id="ARV76652.1"/>
    </source>
</evidence>